<protein>
    <submittedName>
        <fullName evidence="1">Pleiotropic drug resistance protein 1-like</fullName>
    </submittedName>
</protein>
<organism evidence="1 2">
    <name type="scientific">Senna tora</name>
    <dbReference type="NCBI Taxonomy" id="362788"/>
    <lineage>
        <taxon>Eukaryota</taxon>
        <taxon>Viridiplantae</taxon>
        <taxon>Streptophyta</taxon>
        <taxon>Embryophyta</taxon>
        <taxon>Tracheophyta</taxon>
        <taxon>Spermatophyta</taxon>
        <taxon>Magnoliopsida</taxon>
        <taxon>eudicotyledons</taxon>
        <taxon>Gunneridae</taxon>
        <taxon>Pentapetalae</taxon>
        <taxon>rosids</taxon>
        <taxon>fabids</taxon>
        <taxon>Fabales</taxon>
        <taxon>Fabaceae</taxon>
        <taxon>Caesalpinioideae</taxon>
        <taxon>Cassia clade</taxon>
        <taxon>Senna</taxon>
    </lineage>
</organism>
<dbReference type="AlphaFoldDB" id="A0A835CB52"/>
<evidence type="ECO:0000313" key="2">
    <source>
        <dbReference type="Proteomes" id="UP000634136"/>
    </source>
</evidence>
<keyword evidence="2" id="KW-1185">Reference proteome</keyword>
<gene>
    <name evidence="1" type="ORF">G2W53_010255</name>
</gene>
<dbReference type="PANTHER" id="PTHR35317:SF23">
    <property type="entry name" value="OS04G0629600 PROTEIN"/>
    <property type="match status" value="1"/>
</dbReference>
<reference evidence="1" key="1">
    <citation type="submission" date="2020-09" db="EMBL/GenBank/DDBJ databases">
        <title>Genome-Enabled Discovery of Anthraquinone Biosynthesis in Senna tora.</title>
        <authorList>
            <person name="Kang S.-H."/>
            <person name="Pandey R.P."/>
            <person name="Lee C.-M."/>
            <person name="Sim J.-S."/>
            <person name="Jeong J.-T."/>
            <person name="Choi B.-S."/>
            <person name="Jung M."/>
            <person name="Ginzburg D."/>
            <person name="Zhao K."/>
            <person name="Won S.Y."/>
            <person name="Oh T.-J."/>
            <person name="Yu Y."/>
            <person name="Kim N.-H."/>
            <person name="Lee O.R."/>
            <person name="Lee T.-H."/>
            <person name="Bashyal P."/>
            <person name="Kim T.-S."/>
            <person name="Lee W.-H."/>
            <person name="Kawkins C."/>
            <person name="Kim C.-K."/>
            <person name="Kim J.S."/>
            <person name="Ahn B.O."/>
            <person name="Rhee S.Y."/>
            <person name="Sohng J.K."/>
        </authorList>
    </citation>
    <scope>NUCLEOTIDE SEQUENCE</scope>
    <source>
        <tissue evidence="1">Leaf</tissue>
    </source>
</reference>
<dbReference type="PANTHER" id="PTHR35317">
    <property type="entry name" value="OS04G0629600 PROTEIN"/>
    <property type="match status" value="1"/>
</dbReference>
<accession>A0A835CB52</accession>
<dbReference type="OrthoDB" id="1929566at2759"/>
<name>A0A835CB52_9FABA</name>
<dbReference type="Pfam" id="PF14223">
    <property type="entry name" value="Retrotran_gag_2"/>
    <property type="match status" value="1"/>
</dbReference>
<dbReference type="Proteomes" id="UP000634136">
    <property type="component" value="Unassembled WGS sequence"/>
</dbReference>
<proteinExistence type="predicted"/>
<sequence>MVLFRFGFEPGLIRVTLTRLEVEDDINDTSFWTSVMQPVNTSEFNVPELTGDNYKIWKEKVILQLGWMDIDYAIRKNEPHVPTHTSSKAEISLYELWEGSNRLSIMFIKTKISASLRGSIGEHKNGCDLLKAIDEQFEFSYKALSSTLMTKLSSMKLTSISGVRDHIMRMRDIAAQLKNLEVEMSDTFLVMKNQSFEESQPIDYNQVDLVVQQPLESVVQPVEDHIDSTLRRLTRTRRSAIPSDYSVYLQEVNHDIGAENDPKTFSQAMSCRES</sequence>
<comment type="caution">
    <text evidence="1">The sequence shown here is derived from an EMBL/GenBank/DDBJ whole genome shotgun (WGS) entry which is preliminary data.</text>
</comment>
<evidence type="ECO:0000313" key="1">
    <source>
        <dbReference type="EMBL" id="KAF7835396.1"/>
    </source>
</evidence>
<dbReference type="EMBL" id="JAAIUW010000004">
    <property type="protein sequence ID" value="KAF7835396.1"/>
    <property type="molecule type" value="Genomic_DNA"/>
</dbReference>